<feature type="region of interest" description="Disordered" evidence="1">
    <location>
        <begin position="1"/>
        <end position="31"/>
    </location>
</feature>
<evidence type="ECO:0000313" key="4">
    <source>
        <dbReference type="Proteomes" id="UP001595823"/>
    </source>
</evidence>
<dbReference type="EMBL" id="JBHSDK010000012">
    <property type="protein sequence ID" value="MFC4335092.1"/>
    <property type="molecule type" value="Genomic_DNA"/>
</dbReference>
<feature type="region of interest" description="Disordered" evidence="1">
    <location>
        <begin position="148"/>
        <end position="171"/>
    </location>
</feature>
<comment type="caution">
    <text evidence="3">The sequence shown here is derived from an EMBL/GenBank/DDBJ whole genome shotgun (WGS) entry which is preliminary data.</text>
</comment>
<name>A0ABV8TWU7_9ACTN</name>
<evidence type="ECO:0008006" key="5">
    <source>
        <dbReference type="Google" id="ProtNLM"/>
    </source>
</evidence>
<feature type="transmembrane region" description="Helical" evidence="2">
    <location>
        <begin position="210"/>
        <end position="243"/>
    </location>
</feature>
<keyword evidence="2" id="KW-0812">Transmembrane</keyword>
<keyword evidence="4" id="KW-1185">Reference proteome</keyword>
<reference evidence="4" key="1">
    <citation type="journal article" date="2019" name="Int. J. Syst. Evol. Microbiol.">
        <title>The Global Catalogue of Microorganisms (GCM) 10K type strain sequencing project: providing services to taxonomists for standard genome sequencing and annotation.</title>
        <authorList>
            <consortium name="The Broad Institute Genomics Platform"/>
            <consortium name="The Broad Institute Genome Sequencing Center for Infectious Disease"/>
            <person name="Wu L."/>
            <person name="Ma J."/>
        </authorList>
    </citation>
    <scope>NUCLEOTIDE SEQUENCE [LARGE SCALE GENOMIC DNA]</scope>
    <source>
        <strain evidence="4">IBRC-M 10908</strain>
    </source>
</reference>
<proteinExistence type="predicted"/>
<gene>
    <name evidence="3" type="ORF">ACFPET_07760</name>
</gene>
<dbReference type="RefSeq" id="WP_380619443.1">
    <property type="nucleotide sequence ID" value="NZ_JBHSDK010000012.1"/>
</dbReference>
<dbReference type="Proteomes" id="UP001595823">
    <property type="component" value="Unassembled WGS sequence"/>
</dbReference>
<organism evidence="3 4">
    <name type="scientific">Salininema proteolyticum</name>
    <dbReference type="NCBI Taxonomy" id="1607685"/>
    <lineage>
        <taxon>Bacteria</taxon>
        <taxon>Bacillati</taxon>
        <taxon>Actinomycetota</taxon>
        <taxon>Actinomycetes</taxon>
        <taxon>Glycomycetales</taxon>
        <taxon>Glycomycetaceae</taxon>
        <taxon>Salininema</taxon>
    </lineage>
</organism>
<accession>A0ABV8TWU7</accession>
<evidence type="ECO:0000256" key="1">
    <source>
        <dbReference type="SAM" id="MobiDB-lite"/>
    </source>
</evidence>
<evidence type="ECO:0000256" key="2">
    <source>
        <dbReference type="SAM" id="Phobius"/>
    </source>
</evidence>
<keyword evidence="2" id="KW-0472">Membrane</keyword>
<keyword evidence="2" id="KW-1133">Transmembrane helix</keyword>
<protein>
    <recommendedName>
        <fullName evidence="5">Signal peptidase I</fullName>
    </recommendedName>
</protein>
<sequence>MSSVPRTPRDGSAATDLSGHNPPPKRNRFGWRDLKGPREVVITGEGLKRLGGPGRTVIMDKVGTTAYMEPTPVIVKARSGGWIEPPEGGSPAYVARHLKVRAGDWNPLARNVVPRGHVYLVSDTGEPDSSTLGLCPMEEVVGILTRVKGPESPAGTGSEGSGTPASPGQEGRASYRRKLYLPHWFAPSLGGVTALVILAVQYFASALSYGSLAVAAAIGALIGLSALVFEFLPFAVVTEYCLFLRDRHGSMMVERALDDDERFVHDGKRLYVEKADLSLEKLNVGRWTATNGSWRRLTGEVPFVRPRSAVQ</sequence>
<evidence type="ECO:0000313" key="3">
    <source>
        <dbReference type="EMBL" id="MFC4335092.1"/>
    </source>
</evidence>
<feature type="transmembrane region" description="Helical" evidence="2">
    <location>
        <begin position="184"/>
        <end position="204"/>
    </location>
</feature>